<dbReference type="InterPro" id="IPR005162">
    <property type="entry name" value="Retrotrans_gag_dom"/>
</dbReference>
<dbReference type="Pfam" id="PF03732">
    <property type="entry name" value="Retrotrans_gag"/>
    <property type="match status" value="1"/>
</dbReference>
<dbReference type="AlphaFoldDB" id="A0A8H7RDJ7"/>
<gene>
    <name evidence="3" type="ORF">INT47_011139</name>
</gene>
<feature type="region of interest" description="Disordered" evidence="1">
    <location>
        <begin position="256"/>
        <end position="284"/>
    </location>
</feature>
<reference evidence="3" key="1">
    <citation type="submission" date="2020-12" db="EMBL/GenBank/DDBJ databases">
        <title>Metabolic potential, ecology and presence of endohyphal bacteria is reflected in genomic diversity of Mucoromycotina.</title>
        <authorList>
            <person name="Muszewska A."/>
            <person name="Okrasinska A."/>
            <person name="Steczkiewicz K."/>
            <person name="Drgas O."/>
            <person name="Orlowska M."/>
            <person name="Perlinska-Lenart U."/>
            <person name="Aleksandrzak-Piekarczyk T."/>
            <person name="Szatraj K."/>
            <person name="Zielenkiewicz U."/>
            <person name="Pilsyk S."/>
            <person name="Malc E."/>
            <person name="Mieczkowski P."/>
            <person name="Kruszewska J.S."/>
            <person name="Biernat P."/>
            <person name="Pawlowska J."/>
        </authorList>
    </citation>
    <scope>NUCLEOTIDE SEQUENCE</scope>
    <source>
        <strain evidence="3">WA0000017839</strain>
    </source>
</reference>
<dbReference type="Proteomes" id="UP000603453">
    <property type="component" value="Unassembled WGS sequence"/>
</dbReference>
<keyword evidence="4" id="KW-1185">Reference proteome</keyword>
<sequence length="284" mass="32156">MRSALTLAQDEMHSLTMYIASAPESDILLRNKRTRLARRLEDIELFKQSLTMMEATAGDTILASKISSVVPRNLPKFCWEGHNHVEGAPVFIDIKTCLRNFTDVLRSYNIDFDANYLRIMPPQLSDPARGWFEDYLTTFRKVKQADPTWHEFVVAFQERYGLNAQEERNNSARELNNITMLRGETLDDFIDRFNNLRRRAVGQILPDSVLAEKFLAALPDNLAEQVTIASVSPSEYKQSDVDILSSLARALLNRLSKGKGRASASECAPRAPKRTSSDSDQSNI</sequence>
<evidence type="ECO:0000313" key="4">
    <source>
        <dbReference type="Proteomes" id="UP000603453"/>
    </source>
</evidence>
<accession>A0A8H7RDJ7</accession>
<protein>
    <recommendedName>
        <fullName evidence="2">Retrotransposon gag domain-containing protein</fullName>
    </recommendedName>
</protein>
<evidence type="ECO:0000256" key="1">
    <source>
        <dbReference type="SAM" id="MobiDB-lite"/>
    </source>
</evidence>
<evidence type="ECO:0000313" key="3">
    <source>
        <dbReference type="EMBL" id="KAG2208999.1"/>
    </source>
</evidence>
<name>A0A8H7RDJ7_9FUNG</name>
<evidence type="ECO:0000259" key="2">
    <source>
        <dbReference type="Pfam" id="PF03732"/>
    </source>
</evidence>
<feature type="domain" description="Retrotransposon gag" evidence="2">
    <location>
        <begin position="120"/>
        <end position="218"/>
    </location>
</feature>
<proteinExistence type="predicted"/>
<dbReference type="EMBL" id="JAEPRD010000017">
    <property type="protein sequence ID" value="KAG2208999.1"/>
    <property type="molecule type" value="Genomic_DNA"/>
</dbReference>
<organism evidence="3 4">
    <name type="scientific">Mucor saturninus</name>
    <dbReference type="NCBI Taxonomy" id="64648"/>
    <lineage>
        <taxon>Eukaryota</taxon>
        <taxon>Fungi</taxon>
        <taxon>Fungi incertae sedis</taxon>
        <taxon>Mucoromycota</taxon>
        <taxon>Mucoromycotina</taxon>
        <taxon>Mucoromycetes</taxon>
        <taxon>Mucorales</taxon>
        <taxon>Mucorineae</taxon>
        <taxon>Mucoraceae</taxon>
        <taxon>Mucor</taxon>
    </lineage>
</organism>
<comment type="caution">
    <text evidence="3">The sequence shown here is derived from an EMBL/GenBank/DDBJ whole genome shotgun (WGS) entry which is preliminary data.</text>
</comment>
<dbReference type="OrthoDB" id="2288643at2759"/>